<dbReference type="HOGENOM" id="CLU_2052119_0_0_1"/>
<reference evidence="1 3" key="2">
    <citation type="journal article" date="2013" name="Nature">
        <title>Insights into bilaterian evolution from three spiralian genomes.</title>
        <authorList>
            <person name="Simakov O."/>
            <person name="Marletaz F."/>
            <person name="Cho S.J."/>
            <person name="Edsinger-Gonzales E."/>
            <person name="Havlak P."/>
            <person name="Hellsten U."/>
            <person name="Kuo D.H."/>
            <person name="Larsson T."/>
            <person name="Lv J."/>
            <person name="Arendt D."/>
            <person name="Savage R."/>
            <person name="Osoegawa K."/>
            <person name="de Jong P."/>
            <person name="Grimwood J."/>
            <person name="Chapman J.A."/>
            <person name="Shapiro H."/>
            <person name="Aerts A."/>
            <person name="Otillar R.P."/>
            <person name="Terry A.Y."/>
            <person name="Boore J.L."/>
            <person name="Grigoriev I.V."/>
            <person name="Lindberg D.R."/>
            <person name="Seaver E.C."/>
            <person name="Weisblat D.A."/>
            <person name="Putnam N.H."/>
            <person name="Rokhsar D.S."/>
        </authorList>
    </citation>
    <scope>NUCLEOTIDE SEQUENCE</scope>
</reference>
<dbReference type="EMBL" id="AMQM01002549">
    <property type="status" value="NOT_ANNOTATED_CDS"/>
    <property type="molecule type" value="Genomic_DNA"/>
</dbReference>
<sequence>MAKCSALWSTSSRSIKSSDAIDKIAVNVAVFKDNELEYISEYITVLHPVAAALDRAVRNLDLRQTLIVADKRGFRDAIAYSLTFESTKQGSMTDVMLCQICDESSCQRSNDGSRTKGSGL</sequence>
<name>T1EYG8_HELRO</name>
<evidence type="ECO:0000313" key="3">
    <source>
        <dbReference type="Proteomes" id="UP000015101"/>
    </source>
</evidence>
<gene>
    <name evidence="2" type="primary">20201618</name>
    <name evidence="1" type="ORF">HELRODRAFT_166752</name>
</gene>
<dbReference type="AlphaFoldDB" id="T1EYG8"/>
<protein>
    <submittedName>
        <fullName evidence="1 2">Uncharacterized protein</fullName>
    </submittedName>
</protein>
<dbReference type="Proteomes" id="UP000015101">
    <property type="component" value="Unassembled WGS sequence"/>
</dbReference>
<dbReference type="InParanoid" id="T1EYG8"/>
<evidence type="ECO:0000313" key="1">
    <source>
        <dbReference type="EMBL" id="ESO11728.1"/>
    </source>
</evidence>
<evidence type="ECO:0000313" key="2">
    <source>
        <dbReference type="EnsemblMetazoa" id="HelroP166752"/>
    </source>
</evidence>
<dbReference type="RefSeq" id="XP_009010216.1">
    <property type="nucleotide sequence ID" value="XM_009011968.1"/>
</dbReference>
<dbReference type="EnsemblMetazoa" id="HelroT166752">
    <property type="protein sequence ID" value="HelroP166752"/>
    <property type="gene ID" value="HelroG166752"/>
</dbReference>
<dbReference type="EMBL" id="KB095812">
    <property type="protein sequence ID" value="ESO11728.1"/>
    <property type="molecule type" value="Genomic_DNA"/>
</dbReference>
<dbReference type="GeneID" id="20201618"/>
<dbReference type="KEGG" id="hro:HELRODRAFT_166752"/>
<dbReference type="OrthoDB" id="425619at2759"/>
<reference evidence="3" key="1">
    <citation type="submission" date="2012-12" db="EMBL/GenBank/DDBJ databases">
        <authorList>
            <person name="Hellsten U."/>
            <person name="Grimwood J."/>
            <person name="Chapman J.A."/>
            <person name="Shapiro H."/>
            <person name="Aerts A."/>
            <person name="Otillar R.P."/>
            <person name="Terry A.Y."/>
            <person name="Boore J.L."/>
            <person name="Simakov O."/>
            <person name="Marletaz F."/>
            <person name="Cho S.-J."/>
            <person name="Edsinger-Gonzales E."/>
            <person name="Havlak P."/>
            <person name="Kuo D.-H."/>
            <person name="Larsson T."/>
            <person name="Lv J."/>
            <person name="Arendt D."/>
            <person name="Savage R."/>
            <person name="Osoegawa K."/>
            <person name="de Jong P."/>
            <person name="Lindberg D.R."/>
            <person name="Seaver E.C."/>
            <person name="Weisblat D.A."/>
            <person name="Putnam N.H."/>
            <person name="Grigoriev I.V."/>
            <person name="Rokhsar D.S."/>
        </authorList>
    </citation>
    <scope>NUCLEOTIDE SEQUENCE</scope>
</reference>
<accession>T1EYG8</accession>
<proteinExistence type="predicted"/>
<dbReference type="CTD" id="20201618"/>
<organism evidence="2 3">
    <name type="scientific">Helobdella robusta</name>
    <name type="common">Californian leech</name>
    <dbReference type="NCBI Taxonomy" id="6412"/>
    <lineage>
        <taxon>Eukaryota</taxon>
        <taxon>Metazoa</taxon>
        <taxon>Spiralia</taxon>
        <taxon>Lophotrochozoa</taxon>
        <taxon>Annelida</taxon>
        <taxon>Clitellata</taxon>
        <taxon>Hirudinea</taxon>
        <taxon>Rhynchobdellida</taxon>
        <taxon>Glossiphoniidae</taxon>
        <taxon>Helobdella</taxon>
    </lineage>
</organism>
<keyword evidence="3" id="KW-1185">Reference proteome</keyword>
<reference evidence="2" key="3">
    <citation type="submission" date="2015-06" db="UniProtKB">
        <authorList>
            <consortium name="EnsemblMetazoa"/>
        </authorList>
    </citation>
    <scope>IDENTIFICATION</scope>
</reference>